<dbReference type="GO" id="GO:0004514">
    <property type="term" value="F:nicotinate-nucleotide diphosphorylase (carboxylating) activity"/>
    <property type="evidence" value="ECO:0007669"/>
    <property type="project" value="UniProtKB-EC"/>
</dbReference>
<keyword evidence="7 14" id="KW-0328">Glycosyltransferase</keyword>
<dbReference type="PANTHER" id="PTHR32179:SF3">
    <property type="entry name" value="NICOTINATE-NUCLEOTIDE PYROPHOSPHORYLASE [CARBOXYLATING]"/>
    <property type="match status" value="1"/>
</dbReference>
<feature type="domain" description="Quinolinate phosphoribosyl transferase C-terminal" evidence="12">
    <location>
        <begin position="115"/>
        <end position="284"/>
    </location>
</feature>
<sequence length="287" mass="31383">MLRNELINDEQLLAQVQLALDEDIQSGDVTASLIPADKEVIADLFCRETAVLCGKDWLTETFKQLDEEIKVHWQANDTDEIKPDQIVCTISGSARTILSGERTAINFLQTLSGTATTTRNYVDVIKGSNANILDTRKTIPGLRLAQKYAVSCGGGINHRIGLYDMILIKENHIEAAGSIEAALNTALQKNLPVEIEVETLKELQQALEAGAQRILLDNMSTDTLTLAVTINQQFSEDNQVDAAKLEASGNVSLETIKAIAKTGVDYISVGGLTKHLNAVDFSLRFRE</sequence>
<dbReference type="CDD" id="cd01572">
    <property type="entry name" value="QPRTase"/>
    <property type="match status" value="1"/>
</dbReference>
<gene>
    <name evidence="14" type="ORF">MNBD_GAMMA23-87</name>
</gene>
<keyword evidence="6" id="KW-0662">Pyridine nucleotide biosynthesis</keyword>
<evidence type="ECO:0000256" key="8">
    <source>
        <dbReference type="ARBA" id="ARBA00022679"/>
    </source>
</evidence>
<evidence type="ECO:0000313" key="14">
    <source>
        <dbReference type="EMBL" id="VAW91974.1"/>
    </source>
</evidence>
<comment type="catalytic activity">
    <reaction evidence="10">
        <text>nicotinate beta-D-ribonucleotide + CO2 + diphosphate = quinolinate + 5-phospho-alpha-D-ribose 1-diphosphate + 2 H(+)</text>
        <dbReference type="Rhea" id="RHEA:12733"/>
        <dbReference type="ChEBI" id="CHEBI:15378"/>
        <dbReference type="ChEBI" id="CHEBI:16526"/>
        <dbReference type="ChEBI" id="CHEBI:29959"/>
        <dbReference type="ChEBI" id="CHEBI:33019"/>
        <dbReference type="ChEBI" id="CHEBI:57502"/>
        <dbReference type="ChEBI" id="CHEBI:58017"/>
        <dbReference type="EC" id="2.4.2.19"/>
    </reaction>
</comment>
<keyword evidence="8 14" id="KW-0808">Transferase</keyword>
<comment type="subunit">
    <text evidence="4">Hexamer formed by 3 homodimers.</text>
</comment>
<reference evidence="14" key="1">
    <citation type="submission" date="2018-06" db="EMBL/GenBank/DDBJ databases">
        <authorList>
            <person name="Zhirakovskaya E."/>
        </authorList>
    </citation>
    <scope>NUCLEOTIDE SEQUENCE</scope>
</reference>
<dbReference type="Pfam" id="PF02749">
    <property type="entry name" value="QRPTase_N"/>
    <property type="match status" value="1"/>
</dbReference>
<dbReference type="GO" id="GO:0034213">
    <property type="term" value="P:quinolinate catabolic process"/>
    <property type="evidence" value="ECO:0007669"/>
    <property type="project" value="TreeGrafter"/>
</dbReference>
<dbReference type="Gene3D" id="3.20.20.70">
    <property type="entry name" value="Aldolase class I"/>
    <property type="match status" value="1"/>
</dbReference>
<comment type="similarity">
    <text evidence="3">Belongs to the NadC/ModD family.</text>
</comment>
<dbReference type="InterPro" id="IPR037128">
    <property type="entry name" value="Quinolinate_PRibosylTase_N_sf"/>
</dbReference>
<dbReference type="AlphaFoldDB" id="A0A3B1ADP0"/>
<dbReference type="EC" id="2.4.2.19" evidence="5"/>
<dbReference type="InterPro" id="IPR036068">
    <property type="entry name" value="Nicotinate_pribotase-like_C"/>
</dbReference>
<feature type="domain" description="Quinolinate phosphoribosyl transferase N-terminal" evidence="13">
    <location>
        <begin position="28"/>
        <end position="112"/>
    </location>
</feature>
<dbReference type="PANTHER" id="PTHR32179">
    <property type="entry name" value="NICOTINATE-NUCLEOTIDE PYROPHOSPHORYLASE [CARBOXYLATING]"/>
    <property type="match status" value="1"/>
</dbReference>
<dbReference type="GO" id="GO:0009435">
    <property type="term" value="P:NAD+ biosynthetic process"/>
    <property type="evidence" value="ECO:0007669"/>
    <property type="project" value="UniProtKB-UniPathway"/>
</dbReference>
<dbReference type="SUPFAM" id="SSF54675">
    <property type="entry name" value="Nicotinate/Quinolinate PRTase N-terminal domain-like"/>
    <property type="match status" value="1"/>
</dbReference>
<dbReference type="Gene3D" id="3.90.1170.20">
    <property type="entry name" value="Quinolinate phosphoribosyl transferase, N-terminal domain"/>
    <property type="match status" value="1"/>
</dbReference>
<dbReference type="FunFam" id="3.20.20.70:FF:000030">
    <property type="entry name" value="Nicotinate-nucleotide pyrophosphorylase, carboxylating"/>
    <property type="match status" value="1"/>
</dbReference>
<evidence type="ECO:0000256" key="10">
    <source>
        <dbReference type="ARBA" id="ARBA00047445"/>
    </source>
</evidence>
<comment type="function">
    <text evidence="1">Involved in the catabolism of quinolinic acid (QA).</text>
</comment>
<dbReference type="InterPro" id="IPR027277">
    <property type="entry name" value="NadC/ModD"/>
</dbReference>
<dbReference type="FunFam" id="3.90.1170.20:FF:000001">
    <property type="entry name" value="Nicotinate-nucleotide diphosphorylase (Carboxylating)"/>
    <property type="match status" value="1"/>
</dbReference>
<evidence type="ECO:0000256" key="6">
    <source>
        <dbReference type="ARBA" id="ARBA00022642"/>
    </source>
</evidence>
<dbReference type="GO" id="GO:0005737">
    <property type="term" value="C:cytoplasm"/>
    <property type="evidence" value="ECO:0007669"/>
    <property type="project" value="TreeGrafter"/>
</dbReference>
<dbReference type="NCBIfam" id="TIGR00078">
    <property type="entry name" value="nadC"/>
    <property type="match status" value="1"/>
</dbReference>
<evidence type="ECO:0000256" key="4">
    <source>
        <dbReference type="ARBA" id="ARBA00011218"/>
    </source>
</evidence>
<evidence type="ECO:0000259" key="12">
    <source>
        <dbReference type="Pfam" id="PF01729"/>
    </source>
</evidence>
<evidence type="ECO:0000256" key="9">
    <source>
        <dbReference type="ARBA" id="ARBA00033102"/>
    </source>
</evidence>
<comment type="pathway">
    <text evidence="2">Cofactor biosynthesis; NAD(+) biosynthesis; nicotinate D-ribonucleotide from quinolinate: step 1/1.</text>
</comment>
<protein>
    <recommendedName>
        <fullName evidence="11">Probable nicotinate-nucleotide pyrophosphorylase [carboxylating]</fullName>
        <ecNumber evidence="5">2.4.2.19</ecNumber>
    </recommendedName>
    <alternativeName>
        <fullName evidence="9">Quinolinate phosphoribosyltransferase [decarboxylating]</fullName>
    </alternativeName>
</protein>
<organism evidence="14">
    <name type="scientific">hydrothermal vent metagenome</name>
    <dbReference type="NCBI Taxonomy" id="652676"/>
    <lineage>
        <taxon>unclassified sequences</taxon>
        <taxon>metagenomes</taxon>
        <taxon>ecological metagenomes</taxon>
    </lineage>
</organism>
<evidence type="ECO:0000256" key="11">
    <source>
        <dbReference type="ARBA" id="ARBA00069173"/>
    </source>
</evidence>
<dbReference type="UniPathway" id="UPA00253">
    <property type="reaction ID" value="UER00331"/>
</dbReference>
<evidence type="ECO:0000259" key="13">
    <source>
        <dbReference type="Pfam" id="PF02749"/>
    </source>
</evidence>
<dbReference type="SUPFAM" id="SSF51690">
    <property type="entry name" value="Nicotinate/Quinolinate PRTase C-terminal domain-like"/>
    <property type="match status" value="1"/>
</dbReference>
<evidence type="ECO:0000256" key="7">
    <source>
        <dbReference type="ARBA" id="ARBA00022676"/>
    </source>
</evidence>
<evidence type="ECO:0000256" key="5">
    <source>
        <dbReference type="ARBA" id="ARBA00011944"/>
    </source>
</evidence>
<proteinExistence type="inferred from homology"/>
<dbReference type="InterPro" id="IPR013785">
    <property type="entry name" value="Aldolase_TIM"/>
</dbReference>
<evidence type="ECO:0000256" key="1">
    <source>
        <dbReference type="ARBA" id="ARBA00003237"/>
    </source>
</evidence>
<dbReference type="InterPro" id="IPR022412">
    <property type="entry name" value="Quinolinate_PRibosylTrfase_N"/>
</dbReference>
<dbReference type="InterPro" id="IPR004393">
    <property type="entry name" value="NadC"/>
</dbReference>
<dbReference type="InterPro" id="IPR002638">
    <property type="entry name" value="Quinolinate_PRibosylTrfase_C"/>
</dbReference>
<dbReference type="PIRSF" id="PIRSF006250">
    <property type="entry name" value="NadC_ModD"/>
    <property type="match status" value="1"/>
</dbReference>
<dbReference type="Pfam" id="PF01729">
    <property type="entry name" value="QRPTase_C"/>
    <property type="match status" value="1"/>
</dbReference>
<evidence type="ECO:0000256" key="3">
    <source>
        <dbReference type="ARBA" id="ARBA00009400"/>
    </source>
</evidence>
<evidence type="ECO:0000256" key="2">
    <source>
        <dbReference type="ARBA" id="ARBA00004893"/>
    </source>
</evidence>
<accession>A0A3B1ADP0</accession>
<dbReference type="EMBL" id="UOFT01000018">
    <property type="protein sequence ID" value="VAW91974.1"/>
    <property type="molecule type" value="Genomic_DNA"/>
</dbReference>
<name>A0A3B1ADP0_9ZZZZ</name>